<dbReference type="STRING" id="71784.A0A1Y2BCY4"/>
<evidence type="ECO:0000313" key="4">
    <source>
        <dbReference type="EMBL" id="ORY31945.1"/>
    </source>
</evidence>
<dbReference type="PRINTS" id="PR01547">
    <property type="entry name" value="YEAST176DUF"/>
</dbReference>
<proteinExistence type="predicted"/>
<dbReference type="GO" id="GO:0031931">
    <property type="term" value="C:TORC1 complex"/>
    <property type="evidence" value="ECO:0007669"/>
    <property type="project" value="InterPro"/>
</dbReference>
<organism evidence="4 5">
    <name type="scientific">Naematelia encephala</name>
    <dbReference type="NCBI Taxonomy" id="71784"/>
    <lineage>
        <taxon>Eukaryota</taxon>
        <taxon>Fungi</taxon>
        <taxon>Dikarya</taxon>
        <taxon>Basidiomycota</taxon>
        <taxon>Agaricomycotina</taxon>
        <taxon>Tremellomycetes</taxon>
        <taxon>Tremellales</taxon>
        <taxon>Naemateliaceae</taxon>
        <taxon>Naematelia</taxon>
    </lineage>
</organism>
<dbReference type="GO" id="GO:0009267">
    <property type="term" value="P:cellular response to starvation"/>
    <property type="evidence" value="ECO:0007669"/>
    <property type="project" value="TreeGrafter"/>
</dbReference>
<evidence type="ECO:0000256" key="1">
    <source>
        <dbReference type="ARBA" id="ARBA00022574"/>
    </source>
</evidence>
<protein>
    <submittedName>
        <fullName evidence="4">Raptor N-terminal caspase like domain-domain-containing protein</fullName>
    </submittedName>
</protein>
<dbReference type="GO" id="GO:0030674">
    <property type="term" value="F:protein-macromolecule adaptor activity"/>
    <property type="evidence" value="ECO:0007669"/>
    <property type="project" value="TreeGrafter"/>
</dbReference>
<sequence length="1311" mass="144422">MQIPSLPSSVPSATRQRIGASVSAAYSGFSEASSGYETVTSSWGSVQGSQSQRPEHPPLAWTAAHHQILDNVKGDGSGVGDRASGRCTQAVLLTCLYLSHEMALREVGQYAWTTPVPKDPQGSMIRVMEQYASQLQACSFQMPVDVRTVPDPSKGTIQHHLQKARLAAGRDSYVAVLYCGHGIQEPPTEAGELWCYDRSFEECMQGGGGPSEYIPILVFDLLTWAGASTCYVWDCQNAGRIIRAALAEADEIDSQLREAGAQNASVGELHPAVYARRQIHFAACGANETLPRIPDLPDDLFTACLTTPLRVALLFHNFQSFALTTTSSRHAQRSARDMLLLWTNMSEDLKGRLWSELQAILFNIAWSNMDPKEYQKLFGQAGDVVSSLAAGFLLSQRVMGAYRAHPESIPPIPSSIAHALWTHWDLILDNFFEQTPEYFEDGTIDHGWEKGLRLVTFLSDQLDSVLSVDPAAHDTYLSRLPIICQAVASTEHRQRACEVLDICLQNLDTVELTRAIHGGALHAASQLLTLRDTSLATATHLVSIWASLVRHDASVAVLAQDGRTAERLTSVPSVKFFLDGLEQHLGVDVYDQSTTRRVTQLAAVLSAIANFVAGRQASRFLTRTLSLGSIMLKSEEYLIGQWGALLVAEVLGSIEHTEDTHRETLDMIQNRLLSMVESSSVETRAASIYALSRRIPSHILSDITHLEATLGIADKLAVHATLEGSAIVRKELVRLFDRVLHAGGKWSSFTVLIWALELAKLNRPQDLDRVNQLILETERKIGLTAVSKRCVLILKSILLVLQAYSSDPDRTIEKLVLKLLLVRLTALGLGTRPEIAIAVLRGQQPVEDLEQAAVILVNSWAAWEGERDGDLKGFNNELFERSKRSLHVYLGSNSRPTLLPDQPRAEPETVRERTVFLRQRLLEDSIVVAEQQVGLPWQWQMKDINSPDSWSTVHFHSFLNTVMSCNNSDRLLFWDWRSSKKTGQVKLDLPPGAIIKSARMIHELHDDLVVLAEISNGDIHVLSGHASEPDKIRTMSSFSALDIGRYKMPVVDPDHRRLVCTWWRQSGKLCVGGPAPIIKAWDGPSERCVRIVDTNSTQALTTMITEPVSGNIIITGFADGLVKLYDMRQARRQPLLTWLGDRNLLPNVQEGQAIAKLGVVLGESTHITAACSNGILNVHDLRNLSEPTSSILIHPTGISSASFQAHSGLMSTISTILPNSNGAGPSANWGIYRSNLSLVSAVTEETIDFGPQEDDVKLQDFKPYTVVHPLRPFLGIGYGRTCFLRSCGVGSGDDTDSGSYSFLRAQARFFS</sequence>
<evidence type="ECO:0000259" key="3">
    <source>
        <dbReference type="SMART" id="SM01302"/>
    </source>
</evidence>
<keyword evidence="1" id="KW-0853">WD repeat</keyword>
<evidence type="ECO:0000256" key="2">
    <source>
        <dbReference type="ARBA" id="ARBA00022737"/>
    </source>
</evidence>
<comment type="caution">
    <text evidence="4">The sequence shown here is derived from an EMBL/GenBank/DDBJ whole genome shotgun (WGS) entry which is preliminary data.</text>
</comment>
<dbReference type="PANTHER" id="PTHR12848:SF16">
    <property type="entry name" value="REGULATORY-ASSOCIATED PROTEIN OF MTOR"/>
    <property type="match status" value="1"/>
</dbReference>
<dbReference type="InterPro" id="IPR004083">
    <property type="entry name" value="Raptor"/>
</dbReference>
<dbReference type="InterPro" id="IPR029347">
    <property type="entry name" value="Raptor_N"/>
</dbReference>
<dbReference type="GO" id="GO:0010506">
    <property type="term" value="P:regulation of autophagy"/>
    <property type="evidence" value="ECO:0007669"/>
    <property type="project" value="TreeGrafter"/>
</dbReference>
<dbReference type="EMBL" id="MCFC01000012">
    <property type="protein sequence ID" value="ORY31945.1"/>
    <property type="molecule type" value="Genomic_DNA"/>
</dbReference>
<dbReference type="SUPFAM" id="SSF50978">
    <property type="entry name" value="WD40 repeat-like"/>
    <property type="match status" value="1"/>
</dbReference>
<keyword evidence="5" id="KW-1185">Reference proteome</keyword>
<dbReference type="Proteomes" id="UP000193986">
    <property type="component" value="Unassembled WGS sequence"/>
</dbReference>
<dbReference type="GO" id="GO:0005737">
    <property type="term" value="C:cytoplasm"/>
    <property type="evidence" value="ECO:0007669"/>
    <property type="project" value="TreeGrafter"/>
</dbReference>
<dbReference type="InterPro" id="IPR036322">
    <property type="entry name" value="WD40_repeat_dom_sf"/>
</dbReference>
<dbReference type="Pfam" id="PF14538">
    <property type="entry name" value="Raptor_N"/>
    <property type="match status" value="1"/>
</dbReference>
<keyword evidence="2" id="KW-0677">Repeat</keyword>
<feature type="domain" description="Raptor N-terminal CASPase-like" evidence="3">
    <location>
        <begin position="84"/>
        <end position="246"/>
    </location>
</feature>
<dbReference type="OrthoDB" id="10262360at2759"/>
<evidence type="ECO:0000313" key="5">
    <source>
        <dbReference type="Proteomes" id="UP000193986"/>
    </source>
</evidence>
<dbReference type="GO" id="GO:0031929">
    <property type="term" value="P:TOR signaling"/>
    <property type="evidence" value="ECO:0007669"/>
    <property type="project" value="InterPro"/>
</dbReference>
<dbReference type="SMART" id="SM01302">
    <property type="entry name" value="Raptor_N"/>
    <property type="match status" value="1"/>
</dbReference>
<name>A0A1Y2BCY4_9TREE</name>
<reference evidence="4 5" key="1">
    <citation type="submission" date="2016-07" db="EMBL/GenBank/DDBJ databases">
        <title>Pervasive Adenine N6-methylation of Active Genes in Fungi.</title>
        <authorList>
            <consortium name="DOE Joint Genome Institute"/>
            <person name="Mondo S.J."/>
            <person name="Dannebaum R.O."/>
            <person name="Kuo R.C."/>
            <person name="Labutti K."/>
            <person name="Haridas S."/>
            <person name="Kuo A."/>
            <person name="Salamov A."/>
            <person name="Ahrendt S.R."/>
            <person name="Lipzen A."/>
            <person name="Sullivan W."/>
            <person name="Andreopoulos W.B."/>
            <person name="Clum A."/>
            <person name="Lindquist E."/>
            <person name="Daum C."/>
            <person name="Ramamoorthy G.K."/>
            <person name="Gryganskyi A."/>
            <person name="Culley D."/>
            <person name="Magnuson J.K."/>
            <person name="James T.Y."/>
            <person name="O'Malley M.A."/>
            <person name="Stajich J.E."/>
            <person name="Spatafora J.W."/>
            <person name="Visel A."/>
            <person name="Grigoriev I.V."/>
        </authorList>
    </citation>
    <scope>NUCLEOTIDE SEQUENCE [LARGE SCALE GENOMIC DNA]</scope>
    <source>
        <strain evidence="4 5">68-887.2</strain>
    </source>
</reference>
<gene>
    <name evidence="4" type="ORF">BCR39DRAFT_524733</name>
</gene>
<dbReference type="Gene3D" id="2.130.10.10">
    <property type="entry name" value="YVTN repeat-like/Quinoprotein amine dehydrogenase"/>
    <property type="match status" value="1"/>
</dbReference>
<dbReference type="PANTHER" id="PTHR12848">
    <property type="entry name" value="REGULATORY-ASSOCIATED PROTEIN OF MTOR"/>
    <property type="match status" value="1"/>
</dbReference>
<dbReference type="InParanoid" id="A0A1Y2BCY4"/>
<dbReference type="GO" id="GO:0071230">
    <property type="term" value="P:cellular response to amino acid stimulus"/>
    <property type="evidence" value="ECO:0007669"/>
    <property type="project" value="TreeGrafter"/>
</dbReference>
<accession>A0A1Y2BCY4</accession>
<dbReference type="InterPro" id="IPR015943">
    <property type="entry name" value="WD40/YVTN_repeat-like_dom_sf"/>
</dbReference>
<dbReference type="GO" id="GO:0030307">
    <property type="term" value="P:positive regulation of cell growth"/>
    <property type="evidence" value="ECO:0007669"/>
    <property type="project" value="TreeGrafter"/>
</dbReference>